<dbReference type="GO" id="GO:0016491">
    <property type="term" value="F:oxidoreductase activity"/>
    <property type="evidence" value="ECO:0007669"/>
    <property type="project" value="UniProtKB-KW"/>
</dbReference>
<keyword evidence="2" id="KW-0560">Oxidoreductase</keyword>
<dbReference type="SUPFAM" id="SSF55469">
    <property type="entry name" value="FMN-dependent nitroreductase-like"/>
    <property type="match status" value="1"/>
</dbReference>
<protein>
    <submittedName>
        <fullName evidence="4">Nitroreductase</fullName>
    </submittedName>
</protein>
<comment type="similarity">
    <text evidence="1">Belongs to the nitroreductase family.</text>
</comment>
<keyword evidence="5" id="KW-1185">Reference proteome</keyword>
<dbReference type="EMBL" id="CP058560">
    <property type="protein sequence ID" value="QUH22315.1"/>
    <property type="molecule type" value="Genomic_DNA"/>
</dbReference>
<dbReference type="InterPro" id="IPR000415">
    <property type="entry name" value="Nitroreductase-like"/>
</dbReference>
<dbReference type="AlphaFoldDB" id="A0A8T8K4C5"/>
<evidence type="ECO:0000256" key="2">
    <source>
        <dbReference type="ARBA" id="ARBA00023002"/>
    </source>
</evidence>
<dbReference type="OrthoDB" id="287850at2157"/>
<dbReference type="Pfam" id="PF14512">
    <property type="entry name" value="TM1586_NiRdase"/>
    <property type="match status" value="1"/>
</dbReference>
<evidence type="ECO:0000259" key="3">
    <source>
        <dbReference type="Pfam" id="PF14512"/>
    </source>
</evidence>
<reference evidence="4" key="1">
    <citation type="submission" date="2020-07" db="EMBL/GenBank/DDBJ databases">
        <title>Methanobacterium. sp. MethCan genome.</title>
        <authorList>
            <person name="Postec A."/>
            <person name="Quemeneur M."/>
        </authorList>
    </citation>
    <scope>NUCLEOTIDE SEQUENCE</scope>
    <source>
        <strain evidence="4">MethCAN</strain>
    </source>
</reference>
<dbReference type="Proteomes" id="UP000681041">
    <property type="component" value="Chromosome"/>
</dbReference>
<feature type="domain" description="Putative nitroreductase TM1586" evidence="3">
    <location>
        <begin position="8"/>
        <end position="221"/>
    </location>
</feature>
<dbReference type="RefSeq" id="WP_211533258.1">
    <property type="nucleotide sequence ID" value="NZ_CP058560.1"/>
</dbReference>
<accession>A0A8T8K4C5</accession>
<gene>
    <name evidence="4" type="ORF">HYG87_00310</name>
</gene>
<dbReference type="Gene3D" id="3.40.109.30">
    <property type="entry name" value="putative nitroreductase (tm1586), domain 2"/>
    <property type="match status" value="1"/>
</dbReference>
<dbReference type="CDD" id="cd02062">
    <property type="entry name" value="Nitro_FMN_reductase"/>
    <property type="match status" value="1"/>
</dbReference>
<evidence type="ECO:0000256" key="1">
    <source>
        <dbReference type="ARBA" id="ARBA00007118"/>
    </source>
</evidence>
<dbReference type="Gene3D" id="3.40.109.10">
    <property type="entry name" value="NADH Oxidase"/>
    <property type="match status" value="1"/>
</dbReference>
<dbReference type="InterPro" id="IPR029478">
    <property type="entry name" value="TM1586_NiRdase"/>
</dbReference>
<name>A0A8T8K4C5_9EURY</name>
<organism evidence="4 5">
    <name type="scientific">Methanobacterium alkalithermotolerans</name>
    <dbReference type="NCBI Taxonomy" id="2731220"/>
    <lineage>
        <taxon>Archaea</taxon>
        <taxon>Methanobacteriati</taxon>
        <taxon>Methanobacteriota</taxon>
        <taxon>Methanomada group</taxon>
        <taxon>Methanobacteria</taxon>
        <taxon>Methanobacteriales</taxon>
        <taxon>Methanobacteriaceae</taxon>
        <taxon>Methanobacterium</taxon>
    </lineage>
</organism>
<proteinExistence type="inferred from homology"/>
<dbReference type="GeneID" id="64819160"/>
<evidence type="ECO:0000313" key="5">
    <source>
        <dbReference type="Proteomes" id="UP000681041"/>
    </source>
</evidence>
<sequence length="254" mass="29242">MSNPKSEKLYEAIFHRKSIRKYKSTSLDDETLSLVRNFLEELIPLDEDIKTEFMLIGPDDIKSLIPLKKAPHYIAAFSENKKGYRVNIGFMLQQMDLFLSSHNIGSCWVGMAQPKKNILEKSNLEEVILLSLGEADEAVHRQDLGEFKRKKLDEISDIEGDNEFLEPARLAPSATNNQPWYFTGNENKIKVYCARSNFIKARVLKKWTPIDMGIALYHLSLHFRVKGKKVEIITDNIKKEEKKGYTHIATLIIN</sequence>
<dbReference type="PANTHER" id="PTHR43673:SF10">
    <property type="entry name" value="NADH DEHYDROGENASE_NAD(P)H NITROREDUCTASE XCC3605-RELATED"/>
    <property type="match status" value="1"/>
</dbReference>
<dbReference type="KEGG" id="meme:HYG87_00310"/>
<evidence type="ECO:0000313" key="4">
    <source>
        <dbReference type="EMBL" id="QUH22315.1"/>
    </source>
</evidence>
<dbReference type="PANTHER" id="PTHR43673">
    <property type="entry name" value="NAD(P)H NITROREDUCTASE YDGI-RELATED"/>
    <property type="match status" value="1"/>
</dbReference>